<accession>A0A0F9BFF7</accession>
<protein>
    <submittedName>
        <fullName evidence="1">Uncharacterized protein</fullName>
    </submittedName>
</protein>
<gene>
    <name evidence="1" type="ORF">LCGC14_2733950</name>
</gene>
<name>A0A0F9BFF7_9ZZZZ</name>
<organism evidence="1">
    <name type="scientific">marine sediment metagenome</name>
    <dbReference type="NCBI Taxonomy" id="412755"/>
    <lineage>
        <taxon>unclassified sequences</taxon>
        <taxon>metagenomes</taxon>
        <taxon>ecological metagenomes</taxon>
    </lineage>
</organism>
<dbReference type="EMBL" id="LAZR01049568">
    <property type="protein sequence ID" value="KKK89354.1"/>
    <property type="molecule type" value="Genomic_DNA"/>
</dbReference>
<evidence type="ECO:0000313" key="1">
    <source>
        <dbReference type="EMBL" id="KKK89354.1"/>
    </source>
</evidence>
<comment type="caution">
    <text evidence="1">The sequence shown here is derived from an EMBL/GenBank/DDBJ whole genome shotgun (WGS) entry which is preliminary data.</text>
</comment>
<proteinExistence type="predicted"/>
<reference evidence="1" key="1">
    <citation type="journal article" date="2015" name="Nature">
        <title>Complex archaea that bridge the gap between prokaryotes and eukaryotes.</title>
        <authorList>
            <person name="Spang A."/>
            <person name="Saw J.H."/>
            <person name="Jorgensen S.L."/>
            <person name="Zaremba-Niedzwiedzka K."/>
            <person name="Martijn J."/>
            <person name="Lind A.E."/>
            <person name="van Eijk R."/>
            <person name="Schleper C."/>
            <person name="Guy L."/>
            <person name="Ettema T.J."/>
        </authorList>
    </citation>
    <scope>NUCLEOTIDE SEQUENCE</scope>
</reference>
<dbReference type="AlphaFoldDB" id="A0A0F9BFF7"/>
<sequence length="45" mass="5467">MDIKVYTYKTLLEIEEIVNSSKRRIKDIELYPISRTSFNLLIKYE</sequence>